<dbReference type="EMBL" id="JARIHO010000042">
    <property type="protein sequence ID" value="KAJ7326338.1"/>
    <property type="molecule type" value="Genomic_DNA"/>
</dbReference>
<organism evidence="2 3">
    <name type="scientific">Mycena albidolilacea</name>
    <dbReference type="NCBI Taxonomy" id="1033008"/>
    <lineage>
        <taxon>Eukaryota</taxon>
        <taxon>Fungi</taxon>
        <taxon>Dikarya</taxon>
        <taxon>Basidiomycota</taxon>
        <taxon>Agaricomycotina</taxon>
        <taxon>Agaricomycetes</taxon>
        <taxon>Agaricomycetidae</taxon>
        <taxon>Agaricales</taxon>
        <taxon>Marasmiineae</taxon>
        <taxon>Mycenaceae</taxon>
        <taxon>Mycena</taxon>
    </lineage>
</organism>
<evidence type="ECO:0000313" key="2">
    <source>
        <dbReference type="EMBL" id="KAJ7326338.1"/>
    </source>
</evidence>
<feature type="compositionally biased region" description="Basic and acidic residues" evidence="1">
    <location>
        <begin position="733"/>
        <end position="747"/>
    </location>
</feature>
<protein>
    <submittedName>
        <fullName evidence="2">Uncharacterized protein</fullName>
    </submittedName>
</protein>
<evidence type="ECO:0000256" key="1">
    <source>
        <dbReference type="SAM" id="MobiDB-lite"/>
    </source>
</evidence>
<sequence>MSQISNNSRRGSQARHRTARLPSAAGYNDKPLVYSSLSFELWALPVISGRYVRASEDVYLSYLLVWVPYFVVQKFPTANYTPTAVNPCPPTYSNFVDSTDIGDLIHRNAYNVAVQEEPRALEATFMQTDGCATKVCSSRRANALQSSSMYSSTIEAPAPLPHIMPDRPNPQAVGNIVSSTPSGSQPPRPGPSHQSVTQLLAPEKATPTEPHPKLTHAPRPSTSSATGLPPSATPAPAPQDNKYMSPEIQQKCVDKARVEWVVPLPVACASRKSDRHFELAEFNDEPAWMFCGAKAKELGWHLHFSRYSVEEGVLDDDVFGAPVPRLPFFAMDGQTARPQRASNWMYRSRSPAQGDVGRRARTPPPTRLPWVPGCGPATKEGGDQSSKGKGKDVKFDDSDDSDEGMDLADVVTAPVATNLVVVAGLDDTLSAIVFEAIARDVLYRSGARPLAIVHARGQMWVRMEDAAGGNARSGDWDLYGRGYALDIERRRTLKKRRYSPQIDGYVRTRWKGAAQGNKGSSTCPSSLDEDLLTHSMAALSTELANLSVDPEVLGTFLATIGVPKHLLVQCLPSPSSSPPPEVRVPFLGVLHLITAPSLPSPPSPPKELATPTESRPPPIAPRAMMLPLSAHLMDSPGPRPLHRIPLLDRLREPTVPLEQRLTNPLLATCIGNQPLRDRVDPTPPSDVSRKRYHDELDDAPSPPSEPEPIKKKMKMRGLHLGKDQQKRRKSKAVCKERAARQGKETRGDINTAGSSSSQPLASSSRVQFEDLEDGKISDSAFWEDKYEQDGT</sequence>
<feature type="region of interest" description="Disordered" evidence="1">
    <location>
        <begin position="672"/>
        <end position="791"/>
    </location>
</feature>
<feature type="region of interest" description="Disordered" evidence="1">
    <location>
        <begin position="1"/>
        <end position="20"/>
    </location>
</feature>
<feature type="compositionally biased region" description="Polar residues" evidence="1">
    <location>
        <begin position="1"/>
        <end position="11"/>
    </location>
</feature>
<name>A0AAD7EJD6_9AGAR</name>
<feature type="region of interest" description="Disordered" evidence="1">
    <location>
        <begin position="596"/>
        <end position="619"/>
    </location>
</feature>
<feature type="compositionally biased region" description="Basic and acidic residues" evidence="1">
    <location>
        <begin position="782"/>
        <end position="791"/>
    </location>
</feature>
<feature type="region of interest" description="Disordered" evidence="1">
    <location>
        <begin position="346"/>
        <end position="403"/>
    </location>
</feature>
<proteinExistence type="predicted"/>
<evidence type="ECO:0000313" key="3">
    <source>
        <dbReference type="Proteomes" id="UP001218218"/>
    </source>
</evidence>
<feature type="region of interest" description="Disordered" evidence="1">
    <location>
        <begin position="156"/>
        <end position="243"/>
    </location>
</feature>
<accession>A0AAD7EJD6</accession>
<dbReference type="Proteomes" id="UP001218218">
    <property type="component" value="Unassembled WGS sequence"/>
</dbReference>
<gene>
    <name evidence="2" type="ORF">DFH08DRAFT_816675</name>
</gene>
<comment type="caution">
    <text evidence="2">The sequence shown here is derived from an EMBL/GenBank/DDBJ whole genome shotgun (WGS) entry which is preliminary data.</text>
</comment>
<dbReference type="AlphaFoldDB" id="A0AAD7EJD6"/>
<reference evidence="2" key="1">
    <citation type="submission" date="2023-03" db="EMBL/GenBank/DDBJ databases">
        <title>Massive genome expansion in bonnet fungi (Mycena s.s.) driven by repeated elements and novel gene families across ecological guilds.</title>
        <authorList>
            <consortium name="Lawrence Berkeley National Laboratory"/>
            <person name="Harder C.B."/>
            <person name="Miyauchi S."/>
            <person name="Viragh M."/>
            <person name="Kuo A."/>
            <person name="Thoen E."/>
            <person name="Andreopoulos B."/>
            <person name="Lu D."/>
            <person name="Skrede I."/>
            <person name="Drula E."/>
            <person name="Henrissat B."/>
            <person name="Morin E."/>
            <person name="Kohler A."/>
            <person name="Barry K."/>
            <person name="LaButti K."/>
            <person name="Morin E."/>
            <person name="Salamov A."/>
            <person name="Lipzen A."/>
            <person name="Mereny Z."/>
            <person name="Hegedus B."/>
            <person name="Baldrian P."/>
            <person name="Stursova M."/>
            <person name="Weitz H."/>
            <person name="Taylor A."/>
            <person name="Grigoriev I.V."/>
            <person name="Nagy L.G."/>
            <person name="Martin F."/>
            <person name="Kauserud H."/>
        </authorList>
    </citation>
    <scope>NUCLEOTIDE SEQUENCE</scope>
    <source>
        <strain evidence="2">CBHHK002</strain>
    </source>
</reference>
<feature type="compositionally biased region" description="Low complexity" evidence="1">
    <location>
        <begin position="754"/>
        <end position="764"/>
    </location>
</feature>
<keyword evidence="3" id="KW-1185">Reference proteome</keyword>
<feature type="compositionally biased region" description="Basic residues" evidence="1">
    <location>
        <begin position="711"/>
        <end position="732"/>
    </location>
</feature>